<evidence type="ECO:0000256" key="1">
    <source>
        <dbReference type="SAM" id="MobiDB-lite"/>
    </source>
</evidence>
<evidence type="ECO:0000313" key="3">
    <source>
        <dbReference type="Proteomes" id="UP001497516"/>
    </source>
</evidence>
<accession>A0AAV2CJZ0</accession>
<proteinExistence type="predicted"/>
<organism evidence="2 3">
    <name type="scientific">Linum trigynum</name>
    <dbReference type="NCBI Taxonomy" id="586398"/>
    <lineage>
        <taxon>Eukaryota</taxon>
        <taxon>Viridiplantae</taxon>
        <taxon>Streptophyta</taxon>
        <taxon>Embryophyta</taxon>
        <taxon>Tracheophyta</taxon>
        <taxon>Spermatophyta</taxon>
        <taxon>Magnoliopsida</taxon>
        <taxon>eudicotyledons</taxon>
        <taxon>Gunneridae</taxon>
        <taxon>Pentapetalae</taxon>
        <taxon>rosids</taxon>
        <taxon>fabids</taxon>
        <taxon>Malpighiales</taxon>
        <taxon>Linaceae</taxon>
        <taxon>Linum</taxon>
    </lineage>
</organism>
<feature type="compositionally biased region" description="Basic and acidic residues" evidence="1">
    <location>
        <begin position="48"/>
        <end position="61"/>
    </location>
</feature>
<protein>
    <submittedName>
        <fullName evidence="2">Uncharacterized protein</fullName>
    </submittedName>
</protein>
<evidence type="ECO:0000313" key="2">
    <source>
        <dbReference type="EMBL" id="CAL1356584.1"/>
    </source>
</evidence>
<feature type="region of interest" description="Disordered" evidence="1">
    <location>
        <begin position="31"/>
        <end position="106"/>
    </location>
</feature>
<feature type="compositionally biased region" description="Basic and acidic residues" evidence="1">
    <location>
        <begin position="76"/>
        <end position="94"/>
    </location>
</feature>
<sequence length="106" mass="12306">MVRQRDRQIWDREIRQSIPFPLFFLSIIEPNTRVAPSALPSPPRKRNRLEPDEERNKDRQRASACDLVDGISSEQQQKRTDKKKDREDGMEVARDGNGGEMGREDG</sequence>
<keyword evidence="3" id="KW-1185">Reference proteome</keyword>
<dbReference type="EMBL" id="OZ034813">
    <property type="protein sequence ID" value="CAL1356584.1"/>
    <property type="molecule type" value="Genomic_DNA"/>
</dbReference>
<reference evidence="2 3" key="1">
    <citation type="submission" date="2024-04" db="EMBL/GenBank/DDBJ databases">
        <authorList>
            <person name="Fracassetti M."/>
        </authorList>
    </citation>
    <scope>NUCLEOTIDE SEQUENCE [LARGE SCALE GENOMIC DNA]</scope>
</reference>
<dbReference type="Proteomes" id="UP001497516">
    <property type="component" value="Chromosome 1"/>
</dbReference>
<dbReference type="AlphaFoldDB" id="A0AAV2CJZ0"/>
<name>A0AAV2CJZ0_9ROSI</name>
<gene>
    <name evidence="2" type="ORF">LTRI10_LOCUS4277</name>
</gene>